<evidence type="ECO:0000313" key="1">
    <source>
        <dbReference type="EMBL" id="CAG9942547.1"/>
    </source>
</evidence>
<accession>A0ACA9TPQ0</accession>
<gene>
    <name evidence="1" type="ORF">CRV2_00009482</name>
</gene>
<keyword evidence="2" id="KW-1185">Reference proteome</keyword>
<proteinExistence type="predicted"/>
<reference evidence="1" key="1">
    <citation type="submission" date="2020-04" db="EMBL/GenBank/DDBJ databases">
        <authorList>
            <person name="Broberg M."/>
        </authorList>
    </citation>
    <scope>NUCLEOTIDE SEQUENCE</scope>
</reference>
<organism evidence="1 2">
    <name type="scientific">Clonostachys rosea f. rosea IK726</name>
    <dbReference type="NCBI Taxonomy" id="1349383"/>
    <lineage>
        <taxon>Eukaryota</taxon>
        <taxon>Fungi</taxon>
        <taxon>Dikarya</taxon>
        <taxon>Ascomycota</taxon>
        <taxon>Pezizomycotina</taxon>
        <taxon>Sordariomycetes</taxon>
        <taxon>Hypocreomycetidae</taxon>
        <taxon>Hypocreales</taxon>
        <taxon>Bionectriaceae</taxon>
        <taxon>Clonostachys</taxon>
    </lineage>
</organism>
<evidence type="ECO:0000313" key="2">
    <source>
        <dbReference type="Proteomes" id="UP000836387"/>
    </source>
</evidence>
<sequence length="167" mass="18604">MDIEGTVFSLNIPTKQEGILSKQRLTARATGWLRNALCDIWESLPTIRKGGYYLHLFNIVVVWIKVIHQATPLGPLDHSDETFQVICFAVIEMRKESIITQQVLGILSADDRNSNALTIAQDMALGLAAGHWTARANMLDVEYVIGSRRPTPLAARILALDAEEKLH</sequence>
<comment type="caution">
    <text evidence="1">The sequence shown here is derived from an EMBL/GenBank/DDBJ whole genome shotgun (WGS) entry which is preliminary data.</text>
</comment>
<dbReference type="Proteomes" id="UP000836387">
    <property type="component" value="Unassembled WGS sequence"/>
</dbReference>
<protein>
    <submittedName>
        <fullName evidence="1">Uncharacterized protein</fullName>
    </submittedName>
</protein>
<reference evidence="1" key="2">
    <citation type="submission" date="2021-10" db="EMBL/GenBank/DDBJ databases">
        <authorList>
            <person name="Piombo E."/>
        </authorList>
    </citation>
    <scope>NUCLEOTIDE SEQUENCE</scope>
</reference>
<dbReference type="EMBL" id="CADEHS020000006">
    <property type="protein sequence ID" value="CAG9942547.1"/>
    <property type="molecule type" value="Genomic_DNA"/>
</dbReference>
<name>A0ACA9TPQ0_BIOOC</name>